<dbReference type="InterPro" id="IPR020103">
    <property type="entry name" value="PsdUridine_synth_cat_dom_sf"/>
</dbReference>
<comment type="caution">
    <text evidence="3">The sequence shown here is derived from an EMBL/GenBank/DDBJ whole genome shotgun (WGS) entry which is preliminary data.</text>
</comment>
<evidence type="ECO:0000313" key="3">
    <source>
        <dbReference type="EMBL" id="MCI5754689.1"/>
    </source>
</evidence>
<sequence>MIKILFRDRFMVFCVKPEGILSQDSENAPNLPDVLREQLGTSYVGTVHRLDREASGVMVYSLDPKITGKLTAAFADKENTVKEYRALLTGVPEDRCGELHDLLYHDAKRNKTYVVDRMRKGVREASLYYEVVSVNDGRALVSVRLFTGRTHQIRAQFASRGLPICGDGRYGGGSGRLMLSSVRISLLHPVTGERVEVSEPENFFVS</sequence>
<dbReference type="InterPro" id="IPR050188">
    <property type="entry name" value="RluA_PseudoU_synthase"/>
</dbReference>
<gene>
    <name evidence="3" type="ORF">MR241_00140</name>
</gene>
<dbReference type="SUPFAM" id="SSF55120">
    <property type="entry name" value="Pseudouridine synthase"/>
    <property type="match status" value="1"/>
</dbReference>
<dbReference type="CDD" id="cd02869">
    <property type="entry name" value="PseudoU_synth_RluA_like"/>
    <property type="match status" value="1"/>
</dbReference>
<dbReference type="PANTHER" id="PTHR21600">
    <property type="entry name" value="MITOCHONDRIAL RNA PSEUDOURIDINE SYNTHASE"/>
    <property type="match status" value="1"/>
</dbReference>
<dbReference type="GO" id="GO:0000455">
    <property type="term" value="P:enzyme-directed rRNA pseudouridine synthesis"/>
    <property type="evidence" value="ECO:0007669"/>
    <property type="project" value="TreeGrafter"/>
</dbReference>
<dbReference type="GO" id="GO:0009982">
    <property type="term" value="F:pseudouridine synthase activity"/>
    <property type="evidence" value="ECO:0007669"/>
    <property type="project" value="InterPro"/>
</dbReference>
<dbReference type="PANTHER" id="PTHR21600:SF87">
    <property type="entry name" value="RNA PSEUDOURIDYLATE SYNTHASE DOMAIN-CONTAINING PROTEIN 1"/>
    <property type="match status" value="1"/>
</dbReference>
<evidence type="ECO:0000256" key="1">
    <source>
        <dbReference type="ARBA" id="ARBA00010876"/>
    </source>
</evidence>
<proteinExistence type="inferred from homology"/>
<protein>
    <submittedName>
        <fullName evidence="3">RluA family pseudouridine synthase</fullName>
    </submittedName>
</protein>
<name>A0AAE3FF20_9BACT</name>
<accession>A0AAE3FF20</accession>
<dbReference type="Pfam" id="PF00849">
    <property type="entry name" value="PseudoU_synth_2"/>
    <property type="match status" value="1"/>
</dbReference>
<dbReference type="EMBL" id="JALEMU010000002">
    <property type="protein sequence ID" value="MCI5754689.1"/>
    <property type="molecule type" value="Genomic_DNA"/>
</dbReference>
<dbReference type="Gene3D" id="3.30.2350.10">
    <property type="entry name" value="Pseudouridine synthase"/>
    <property type="match status" value="1"/>
</dbReference>
<dbReference type="Proteomes" id="UP001139365">
    <property type="component" value="Unassembled WGS sequence"/>
</dbReference>
<dbReference type="GO" id="GO:0140098">
    <property type="term" value="F:catalytic activity, acting on RNA"/>
    <property type="evidence" value="ECO:0007669"/>
    <property type="project" value="UniProtKB-ARBA"/>
</dbReference>
<organism evidence="3 4">
    <name type="scientific">Candidatus Colimorpha enterica</name>
    <dbReference type="NCBI Taxonomy" id="3083063"/>
    <lineage>
        <taxon>Bacteria</taxon>
        <taxon>Pseudomonadati</taxon>
        <taxon>Bacteroidota</taxon>
        <taxon>Bacteroidia</taxon>
        <taxon>Bacteroidales</taxon>
        <taxon>Candidatus Colimorpha</taxon>
    </lineage>
</organism>
<feature type="domain" description="Pseudouridine synthase RsuA/RluA-like" evidence="2">
    <location>
        <begin position="12"/>
        <end position="159"/>
    </location>
</feature>
<dbReference type="GO" id="GO:0003723">
    <property type="term" value="F:RNA binding"/>
    <property type="evidence" value="ECO:0007669"/>
    <property type="project" value="InterPro"/>
</dbReference>
<reference evidence="3 4" key="1">
    <citation type="submission" date="2022-03" db="EMBL/GenBank/DDBJ databases">
        <title>Metagenome-assembled genomes from swine fecal metagenomes.</title>
        <authorList>
            <person name="Holman D.B."/>
            <person name="Kommadath A."/>
        </authorList>
    </citation>
    <scope>NUCLEOTIDE SEQUENCE [LARGE SCALE GENOMIC DNA]</scope>
    <source>
        <strain evidence="3">SUG147</strain>
    </source>
</reference>
<dbReference type="InterPro" id="IPR006145">
    <property type="entry name" value="PsdUridine_synth_RsuA/RluA"/>
</dbReference>
<dbReference type="AlphaFoldDB" id="A0AAE3FF20"/>
<evidence type="ECO:0000259" key="2">
    <source>
        <dbReference type="Pfam" id="PF00849"/>
    </source>
</evidence>
<evidence type="ECO:0000313" key="4">
    <source>
        <dbReference type="Proteomes" id="UP001139365"/>
    </source>
</evidence>
<comment type="similarity">
    <text evidence="1">Belongs to the pseudouridine synthase RluA family.</text>
</comment>